<keyword evidence="3" id="KW-1185">Reference proteome</keyword>
<dbReference type="InterPro" id="IPR001584">
    <property type="entry name" value="Integrase_cat-core"/>
</dbReference>
<protein>
    <submittedName>
        <fullName evidence="2">Integrase core domain protein</fullName>
    </submittedName>
</protein>
<dbReference type="Gene3D" id="3.30.420.10">
    <property type="entry name" value="Ribonuclease H-like superfamily/Ribonuclease H"/>
    <property type="match status" value="1"/>
</dbReference>
<gene>
    <name evidence="2" type="ORF">GmarT_14180</name>
</gene>
<evidence type="ECO:0000313" key="3">
    <source>
        <dbReference type="Proteomes" id="UP000322887"/>
    </source>
</evidence>
<dbReference type="PANTHER" id="PTHR46889">
    <property type="entry name" value="TRANSPOSASE INSF FOR INSERTION SEQUENCE IS3B-RELATED"/>
    <property type="match status" value="1"/>
</dbReference>
<proteinExistence type="predicted"/>
<feature type="domain" description="Integrase catalytic" evidence="1">
    <location>
        <begin position="1"/>
        <end position="119"/>
    </location>
</feature>
<dbReference type="InterPro" id="IPR012337">
    <property type="entry name" value="RNaseH-like_sf"/>
</dbReference>
<evidence type="ECO:0000259" key="1">
    <source>
        <dbReference type="PROSITE" id="PS50994"/>
    </source>
</evidence>
<dbReference type="PROSITE" id="PS50994">
    <property type="entry name" value="INTEGRASE"/>
    <property type="match status" value="1"/>
</dbReference>
<dbReference type="Pfam" id="PF13683">
    <property type="entry name" value="rve_3"/>
    <property type="match status" value="1"/>
</dbReference>
<evidence type="ECO:0000313" key="2">
    <source>
        <dbReference type="EMBL" id="QEG15577.1"/>
    </source>
</evidence>
<accession>A0ABX5YIZ8</accession>
<dbReference type="NCBIfam" id="NF033516">
    <property type="entry name" value="transpos_IS3"/>
    <property type="match status" value="1"/>
</dbReference>
<dbReference type="EMBL" id="CP042910">
    <property type="protein sequence ID" value="QEG15577.1"/>
    <property type="molecule type" value="Genomic_DNA"/>
</dbReference>
<dbReference type="SUPFAM" id="SSF53098">
    <property type="entry name" value="Ribonuclease H-like"/>
    <property type="match status" value="1"/>
</dbReference>
<reference evidence="2 3" key="1">
    <citation type="submission" date="2019-08" db="EMBL/GenBank/DDBJ databases">
        <title>Deep-cultivation of Planctomycetes and their phenomic and genomic characterization uncovers novel biology.</title>
        <authorList>
            <person name="Wiegand S."/>
            <person name="Jogler M."/>
            <person name="Boedeker C."/>
            <person name="Pinto D."/>
            <person name="Vollmers J."/>
            <person name="Rivas-Marin E."/>
            <person name="Kohn T."/>
            <person name="Peeters S.H."/>
            <person name="Heuer A."/>
            <person name="Rast P."/>
            <person name="Oberbeckmann S."/>
            <person name="Bunk B."/>
            <person name="Jeske O."/>
            <person name="Meyerdierks A."/>
            <person name="Storesund J.E."/>
            <person name="Kallscheuer N."/>
            <person name="Luecker S."/>
            <person name="Lage O.M."/>
            <person name="Pohl T."/>
            <person name="Merkel B.J."/>
            <person name="Hornburger P."/>
            <person name="Mueller R.-W."/>
            <person name="Bruemmer F."/>
            <person name="Labrenz M."/>
            <person name="Spormann A.M."/>
            <person name="Op den Camp H."/>
            <person name="Overmann J."/>
            <person name="Amann R."/>
            <person name="Jetten M.S.M."/>
            <person name="Mascher T."/>
            <person name="Medema M.H."/>
            <person name="Devos D.P."/>
            <person name="Kaster A.-K."/>
            <person name="Ovreas L."/>
            <person name="Rohde M."/>
            <person name="Galperin M.Y."/>
            <person name="Jogler C."/>
        </authorList>
    </citation>
    <scope>NUCLEOTIDE SEQUENCE [LARGE SCALE GENOMIC DNA]</scope>
    <source>
        <strain evidence="2 3">DSM 8797</strain>
    </source>
</reference>
<organism evidence="2 3">
    <name type="scientific">Gimesia maris</name>
    <dbReference type="NCBI Taxonomy" id="122"/>
    <lineage>
        <taxon>Bacteria</taxon>
        <taxon>Pseudomonadati</taxon>
        <taxon>Planctomycetota</taxon>
        <taxon>Planctomycetia</taxon>
        <taxon>Planctomycetales</taxon>
        <taxon>Planctomycetaceae</taxon>
        <taxon>Gimesia</taxon>
    </lineage>
</organism>
<dbReference type="InterPro" id="IPR048020">
    <property type="entry name" value="Transpos_IS3"/>
</dbReference>
<dbReference type="InterPro" id="IPR050900">
    <property type="entry name" value="Transposase_IS3/IS150/IS904"/>
</dbReference>
<dbReference type="InterPro" id="IPR036397">
    <property type="entry name" value="RNaseH_sf"/>
</dbReference>
<dbReference type="PANTHER" id="PTHR46889:SF4">
    <property type="entry name" value="TRANSPOSASE INSO FOR INSERTION SEQUENCE ELEMENT IS911B-RELATED"/>
    <property type="match status" value="1"/>
</dbReference>
<name>A0ABX5YIZ8_9PLAN</name>
<dbReference type="Proteomes" id="UP000322887">
    <property type="component" value="Chromosome"/>
</dbReference>
<sequence>MTKELVLDALQMAIIRRCPKGSLLHHSDRGSQYCSEAYQRALKVNGIQCSMSRKGDCWDNAVMESFFATLKKELVHRQKYETRASARHSIFEYIEVFYNRERLRSSLGYQSPEMFEQAV</sequence>